<dbReference type="GO" id="GO:0009298">
    <property type="term" value="P:GDP-mannose biosynthetic process"/>
    <property type="evidence" value="ECO:0007669"/>
    <property type="project" value="UniProtKB-UniPathway"/>
</dbReference>
<keyword evidence="4 13" id="KW-0808">Transferase</keyword>
<dbReference type="InterPro" id="IPR006375">
    <property type="entry name" value="Man1P_GuaTrfase/Man6P_Isoase"/>
</dbReference>
<sequence length="474" mass="51941">MDGETVVPVLLSGGVGSRLWPLSRELYPKQFMALSGEDTMLQETCRRVADLEGLSAPVAVCHEDHRFLVAEQLKRIGVEDASVLLEPAGRNTAPAVAAAALEAMSRQEDPLLLVMPADHVMEHADQFVRSVRKGMDSAARGGLVTFGVPPTAPETGYGYIRARDLGPDGGAGPVVQFVEKPDRATAEGFLRSGDYLWNSGIFLFRASRFLEELESHAPSVLEAVRAAYQGAERDLDFLRLEAQAFGTSPSNSVDYAVMEHTDAAYVVPMEAGWSDVGSWSALYEAGERDEGGNLLIGDVISHGGRNNYIRSENRLVAAVGVEDHLVVETADAVLVAPRARAQEIKGVVEELREAGREEALNHRRVLRPWGSYETITVAERFQVKHLLVKPGSSLSMQLHHHRAEHWVVVRGTARVTRDGEEFLLTEDQSTYIPIGTSHRILNPGNIALELIEVQTGSYLGEDDIVRFQDAYNRG</sequence>
<dbReference type="InterPro" id="IPR054566">
    <property type="entry name" value="ManC/GMP-like_b-helix"/>
</dbReference>
<dbReference type="CDD" id="cd02509">
    <property type="entry name" value="GDP-M1P_Guanylyltransferase"/>
    <property type="match status" value="1"/>
</dbReference>
<evidence type="ECO:0000259" key="10">
    <source>
        <dbReference type="Pfam" id="PF00483"/>
    </source>
</evidence>
<evidence type="ECO:0000256" key="9">
    <source>
        <dbReference type="RuleBase" id="RU004190"/>
    </source>
</evidence>
<dbReference type="GO" id="GO:0000271">
    <property type="term" value="P:polysaccharide biosynthetic process"/>
    <property type="evidence" value="ECO:0007669"/>
    <property type="project" value="InterPro"/>
</dbReference>
<dbReference type="InterPro" id="IPR001538">
    <property type="entry name" value="Man6P_isomerase-2_C"/>
</dbReference>
<name>A0A0P9CAL5_9GAMM</name>
<evidence type="ECO:0000313" key="13">
    <source>
        <dbReference type="EMBL" id="SCY13204.1"/>
    </source>
</evidence>
<dbReference type="InterPro" id="IPR029044">
    <property type="entry name" value="Nucleotide-diphossugar_trans"/>
</dbReference>
<dbReference type="Proteomes" id="UP000183104">
    <property type="component" value="Unassembled WGS sequence"/>
</dbReference>
<evidence type="ECO:0000259" key="12">
    <source>
        <dbReference type="Pfam" id="PF22640"/>
    </source>
</evidence>
<dbReference type="FunFam" id="2.60.120.10:FF:000032">
    <property type="entry name" value="Mannose-1-phosphate guanylyltransferase/mannose-6-phosphate isomerase"/>
    <property type="match status" value="1"/>
</dbReference>
<dbReference type="InterPro" id="IPR005835">
    <property type="entry name" value="NTP_transferase_dom"/>
</dbReference>
<dbReference type="InterPro" id="IPR014710">
    <property type="entry name" value="RmlC-like_jellyroll"/>
</dbReference>
<keyword evidence="7" id="KW-0342">GTP-binding</keyword>
<feature type="domain" description="MannoseP isomerase/GMP-like beta-helix" evidence="12">
    <location>
        <begin position="301"/>
        <end position="351"/>
    </location>
</feature>
<dbReference type="STRING" id="381306.AN478_07660"/>
<dbReference type="Pfam" id="PF00483">
    <property type="entry name" value="NTP_transferase"/>
    <property type="match status" value="1"/>
</dbReference>
<dbReference type="SUPFAM" id="SSF53448">
    <property type="entry name" value="Nucleotide-diphospho-sugar transferases"/>
    <property type="match status" value="1"/>
</dbReference>
<dbReference type="Pfam" id="PF22640">
    <property type="entry name" value="ManC_GMP_beta-helix"/>
    <property type="match status" value="1"/>
</dbReference>
<protein>
    <recommendedName>
        <fullName evidence="3">mannose-1-phosphate guanylyltransferase</fullName>
        <ecNumber evidence="3">2.7.7.13</ecNumber>
    </recommendedName>
</protein>
<feature type="domain" description="Nucleotidyl transferase" evidence="10">
    <location>
        <begin position="8"/>
        <end position="288"/>
    </location>
</feature>
<dbReference type="PATRIC" id="fig|381306.5.peg.172"/>
<reference evidence="14" key="1">
    <citation type="submission" date="2016-10" db="EMBL/GenBank/DDBJ databases">
        <authorList>
            <person name="Varghese N."/>
        </authorList>
    </citation>
    <scope>NUCLEOTIDE SEQUENCE [LARGE SCALE GENOMIC DNA]</scope>
    <source>
        <strain evidence="14">HL 19</strain>
    </source>
</reference>
<evidence type="ECO:0000256" key="4">
    <source>
        <dbReference type="ARBA" id="ARBA00022679"/>
    </source>
</evidence>
<evidence type="ECO:0000256" key="7">
    <source>
        <dbReference type="ARBA" id="ARBA00023134"/>
    </source>
</evidence>
<dbReference type="Pfam" id="PF01050">
    <property type="entry name" value="MannoseP_isomer"/>
    <property type="match status" value="1"/>
</dbReference>
<dbReference type="AlphaFoldDB" id="A0A0P9CAL5"/>
<dbReference type="RefSeq" id="WP_054966025.1">
    <property type="nucleotide sequence ID" value="NZ_FMUN01000003.1"/>
</dbReference>
<dbReference type="InterPro" id="IPR051161">
    <property type="entry name" value="Mannose-6P_isomerase_type2"/>
</dbReference>
<dbReference type="InterPro" id="IPR049577">
    <property type="entry name" value="GMPP_N"/>
</dbReference>
<gene>
    <name evidence="13" type="ORF">SAMN05661077_1298</name>
</gene>
<dbReference type="EMBL" id="FMUN01000003">
    <property type="protein sequence ID" value="SCY13204.1"/>
    <property type="molecule type" value="Genomic_DNA"/>
</dbReference>
<dbReference type="Gene3D" id="2.60.120.10">
    <property type="entry name" value="Jelly Rolls"/>
    <property type="match status" value="1"/>
</dbReference>
<evidence type="ECO:0000259" key="11">
    <source>
        <dbReference type="Pfam" id="PF01050"/>
    </source>
</evidence>
<dbReference type="EC" id="2.7.7.13" evidence="3"/>
<dbReference type="GO" id="GO:0005525">
    <property type="term" value="F:GTP binding"/>
    <property type="evidence" value="ECO:0007669"/>
    <property type="project" value="UniProtKB-KW"/>
</dbReference>
<dbReference type="NCBIfam" id="TIGR01479">
    <property type="entry name" value="GMP_PMI"/>
    <property type="match status" value="1"/>
</dbReference>
<dbReference type="OrthoDB" id="9806359at2"/>
<accession>A0A0P9CAL5</accession>
<evidence type="ECO:0000256" key="1">
    <source>
        <dbReference type="ARBA" id="ARBA00004823"/>
    </source>
</evidence>
<keyword evidence="5 13" id="KW-0548">Nucleotidyltransferase</keyword>
<evidence type="ECO:0000256" key="3">
    <source>
        <dbReference type="ARBA" id="ARBA00012387"/>
    </source>
</evidence>
<feature type="domain" description="Mannose-6-phosphate isomerase type II C-terminal" evidence="11">
    <location>
        <begin position="355"/>
        <end position="469"/>
    </location>
</feature>
<keyword evidence="14" id="KW-1185">Reference proteome</keyword>
<comment type="similarity">
    <text evidence="2 9">Belongs to the mannose-6-phosphate isomerase type 2 family.</text>
</comment>
<dbReference type="InterPro" id="IPR011051">
    <property type="entry name" value="RmlC_Cupin_sf"/>
</dbReference>
<comment type="catalytic activity">
    <reaction evidence="8">
        <text>alpha-D-mannose 1-phosphate + GTP + H(+) = GDP-alpha-D-mannose + diphosphate</text>
        <dbReference type="Rhea" id="RHEA:15229"/>
        <dbReference type="ChEBI" id="CHEBI:15378"/>
        <dbReference type="ChEBI" id="CHEBI:33019"/>
        <dbReference type="ChEBI" id="CHEBI:37565"/>
        <dbReference type="ChEBI" id="CHEBI:57527"/>
        <dbReference type="ChEBI" id="CHEBI:58409"/>
        <dbReference type="EC" id="2.7.7.13"/>
    </reaction>
</comment>
<evidence type="ECO:0000313" key="14">
    <source>
        <dbReference type="Proteomes" id="UP000183104"/>
    </source>
</evidence>
<comment type="pathway">
    <text evidence="1">Nucleotide-sugar biosynthesis; GDP-alpha-D-mannose biosynthesis; GDP-alpha-D-mannose from alpha-D-mannose 1-phosphate (GTP route): step 1/1.</text>
</comment>
<dbReference type="PANTHER" id="PTHR46390">
    <property type="entry name" value="MANNOSE-1-PHOSPHATE GUANYLYLTRANSFERASE"/>
    <property type="match status" value="1"/>
</dbReference>
<evidence type="ECO:0000256" key="2">
    <source>
        <dbReference type="ARBA" id="ARBA00006115"/>
    </source>
</evidence>
<organism evidence="13 14">
    <name type="scientific">Thiohalorhabdus denitrificans</name>
    <dbReference type="NCBI Taxonomy" id="381306"/>
    <lineage>
        <taxon>Bacteria</taxon>
        <taxon>Pseudomonadati</taxon>
        <taxon>Pseudomonadota</taxon>
        <taxon>Gammaproteobacteria</taxon>
        <taxon>Thiohalorhabdales</taxon>
        <taxon>Thiohalorhabdaceae</taxon>
        <taxon>Thiohalorhabdus</taxon>
    </lineage>
</organism>
<dbReference type="CDD" id="cd02213">
    <property type="entry name" value="cupin_PMI_typeII_C"/>
    <property type="match status" value="1"/>
</dbReference>
<dbReference type="FunFam" id="3.90.550.10:FF:000046">
    <property type="entry name" value="Mannose-1-phosphate guanylyltransferase (GDP)"/>
    <property type="match status" value="1"/>
</dbReference>
<dbReference type="UniPathway" id="UPA00126">
    <property type="reaction ID" value="UER00930"/>
</dbReference>
<evidence type="ECO:0000256" key="6">
    <source>
        <dbReference type="ARBA" id="ARBA00022741"/>
    </source>
</evidence>
<evidence type="ECO:0000256" key="8">
    <source>
        <dbReference type="ARBA" id="ARBA00047343"/>
    </source>
</evidence>
<dbReference type="SUPFAM" id="SSF51182">
    <property type="entry name" value="RmlC-like cupins"/>
    <property type="match status" value="1"/>
</dbReference>
<dbReference type="GO" id="GO:0004475">
    <property type="term" value="F:mannose-1-phosphate guanylyltransferase (GTP) activity"/>
    <property type="evidence" value="ECO:0007669"/>
    <property type="project" value="UniProtKB-EC"/>
</dbReference>
<keyword evidence="6" id="KW-0547">Nucleotide-binding</keyword>
<evidence type="ECO:0000256" key="5">
    <source>
        <dbReference type="ARBA" id="ARBA00022695"/>
    </source>
</evidence>
<proteinExistence type="inferred from homology"/>
<dbReference type="PANTHER" id="PTHR46390:SF1">
    <property type="entry name" value="MANNOSE-1-PHOSPHATE GUANYLYLTRANSFERASE"/>
    <property type="match status" value="1"/>
</dbReference>
<dbReference type="Gene3D" id="3.90.550.10">
    <property type="entry name" value="Spore Coat Polysaccharide Biosynthesis Protein SpsA, Chain A"/>
    <property type="match status" value="1"/>
</dbReference>